<gene>
    <name evidence="7" type="ORF">BOKJ2_LOCUS9611</name>
</gene>
<dbReference type="GO" id="GO:0004364">
    <property type="term" value="F:glutathione transferase activity"/>
    <property type="evidence" value="ECO:0007669"/>
    <property type="project" value="UniProtKB-EC"/>
</dbReference>
<dbReference type="SFLD" id="SFLDS00019">
    <property type="entry name" value="Glutathione_Transferase_(cytos"/>
    <property type="match status" value="1"/>
</dbReference>
<dbReference type="CDD" id="cd03039">
    <property type="entry name" value="GST_N_Sigma_like"/>
    <property type="match status" value="1"/>
</dbReference>
<evidence type="ECO:0000259" key="6">
    <source>
        <dbReference type="PROSITE" id="PS50405"/>
    </source>
</evidence>
<dbReference type="SUPFAM" id="SSF52833">
    <property type="entry name" value="Thioredoxin-like"/>
    <property type="match status" value="1"/>
</dbReference>
<dbReference type="PANTHER" id="PTHR11571">
    <property type="entry name" value="GLUTATHIONE S-TRANSFERASE"/>
    <property type="match status" value="1"/>
</dbReference>
<dbReference type="Proteomes" id="UP000783686">
    <property type="component" value="Unassembled WGS sequence"/>
</dbReference>
<dbReference type="Gene3D" id="1.20.1050.10">
    <property type="match status" value="1"/>
</dbReference>
<proteinExistence type="inferred from homology"/>
<evidence type="ECO:0000256" key="1">
    <source>
        <dbReference type="ARBA" id="ARBA00012452"/>
    </source>
</evidence>
<dbReference type="OrthoDB" id="414243at2759"/>
<feature type="domain" description="GST N-terminal" evidence="5">
    <location>
        <begin position="2"/>
        <end position="81"/>
    </location>
</feature>
<keyword evidence="8" id="KW-1185">Reference proteome</keyword>
<organism evidence="7 8">
    <name type="scientific">Bursaphelenchus okinawaensis</name>
    <dbReference type="NCBI Taxonomy" id="465554"/>
    <lineage>
        <taxon>Eukaryota</taxon>
        <taxon>Metazoa</taxon>
        <taxon>Ecdysozoa</taxon>
        <taxon>Nematoda</taxon>
        <taxon>Chromadorea</taxon>
        <taxon>Rhabditida</taxon>
        <taxon>Tylenchina</taxon>
        <taxon>Tylenchomorpha</taxon>
        <taxon>Aphelenchoidea</taxon>
        <taxon>Aphelenchoididae</taxon>
        <taxon>Bursaphelenchus</taxon>
    </lineage>
</organism>
<comment type="caution">
    <text evidence="7">The sequence shown here is derived from an EMBL/GenBank/DDBJ whole genome shotgun (WGS) entry which is preliminary data.</text>
</comment>
<dbReference type="InterPro" id="IPR010987">
    <property type="entry name" value="Glutathione-S-Trfase_C-like"/>
</dbReference>
<evidence type="ECO:0000259" key="5">
    <source>
        <dbReference type="PROSITE" id="PS50404"/>
    </source>
</evidence>
<dbReference type="InterPro" id="IPR050213">
    <property type="entry name" value="GST_superfamily"/>
</dbReference>
<dbReference type="Gene3D" id="3.40.30.10">
    <property type="entry name" value="Glutaredoxin"/>
    <property type="match status" value="1"/>
</dbReference>
<dbReference type="EC" id="2.5.1.18" evidence="1"/>
<evidence type="ECO:0000256" key="4">
    <source>
        <dbReference type="ARBA" id="ARBA00047960"/>
    </source>
</evidence>
<dbReference type="Pfam" id="PF02798">
    <property type="entry name" value="GST_N"/>
    <property type="match status" value="1"/>
</dbReference>
<dbReference type="GO" id="GO:0004602">
    <property type="term" value="F:glutathione peroxidase activity"/>
    <property type="evidence" value="ECO:0007669"/>
    <property type="project" value="UniProtKB-ARBA"/>
</dbReference>
<accession>A0A811L3K8</accession>
<dbReference type="PANTHER" id="PTHR11571:SF224">
    <property type="entry name" value="HEMATOPOIETIC PROSTAGLANDIN D SYNTHASE"/>
    <property type="match status" value="1"/>
</dbReference>
<dbReference type="EMBL" id="CAJFCW020000004">
    <property type="protein sequence ID" value="CAG9115435.1"/>
    <property type="molecule type" value="Genomic_DNA"/>
</dbReference>
<reference evidence="7" key="1">
    <citation type="submission" date="2020-09" db="EMBL/GenBank/DDBJ databases">
        <authorList>
            <person name="Kikuchi T."/>
        </authorList>
    </citation>
    <scope>NUCLEOTIDE SEQUENCE</scope>
    <source>
        <strain evidence="7">SH1</strain>
    </source>
</reference>
<feature type="domain" description="GST C-terminal" evidence="6">
    <location>
        <begin position="83"/>
        <end position="177"/>
    </location>
</feature>
<comment type="similarity">
    <text evidence="3">Belongs to the GST superfamily. Sigma family.</text>
</comment>
<evidence type="ECO:0000313" key="8">
    <source>
        <dbReference type="Proteomes" id="UP000614601"/>
    </source>
</evidence>
<dbReference type="InterPro" id="IPR004045">
    <property type="entry name" value="Glutathione_S-Trfase_N"/>
</dbReference>
<name>A0A811L3K8_9BILA</name>
<sequence length="177" mass="20588">MPDYKFYYFNVRGIGEPVRMVMHYGNIEFEDVRIEQKDWRNYKNKMPQGTVPVLSIDNGKIKLSQSTAIACYLARKVGLGGRNELEMARIDEALATYKDMYAKMADFNYSSGGLRGLDKDELYESQAKPITAQYFPLLVKMLKKHHMNFIASQKPTVADFFFAEWLYSVMGFRKELF</sequence>
<dbReference type="SUPFAM" id="SSF47616">
    <property type="entry name" value="GST C-terminal domain-like"/>
    <property type="match status" value="1"/>
</dbReference>
<dbReference type="EMBL" id="CAJFDH010000004">
    <property type="protein sequence ID" value="CAD5221770.1"/>
    <property type="molecule type" value="Genomic_DNA"/>
</dbReference>
<dbReference type="PROSITE" id="PS50405">
    <property type="entry name" value="GST_CTER"/>
    <property type="match status" value="1"/>
</dbReference>
<evidence type="ECO:0000256" key="2">
    <source>
        <dbReference type="ARBA" id="ARBA00022679"/>
    </source>
</evidence>
<dbReference type="SFLD" id="SFLDG01205">
    <property type="entry name" value="AMPS.1"/>
    <property type="match status" value="1"/>
</dbReference>
<dbReference type="GO" id="GO:0006749">
    <property type="term" value="P:glutathione metabolic process"/>
    <property type="evidence" value="ECO:0007669"/>
    <property type="project" value="TreeGrafter"/>
</dbReference>
<dbReference type="AlphaFoldDB" id="A0A811L3K8"/>
<dbReference type="InterPro" id="IPR040079">
    <property type="entry name" value="Glutathione_S-Trfase"/>
</dbReference>
<dbReference type="FunFam" id="3.40.30.10:FF:000035">
    <property type="entry name" value="hematopoietic prostaglandin D synthase"/>
    <property type="match status" value="1"/>
</dbReference>
<comment type="catalytic activity">
    <reaction evidence="4">
        <text>RX + glutathione = an S-substituted glutathione + a halide anion + H(+)</text>
        <dbReference type="Rhea" id="RHEA:16437"/>
        <dbReference type="ChEBI" id="CHEBI:15378"/>
        <dbReference type="ChEBI" id="CHEBI:16042"/>
        <dbReference type="ChEBI" id="CHEBI:17792"/>
        <dbReference type="ChEBI" id="CHEBI:57925"/>
        <dbReference type="ChEBI" id="CHEBI:90779"/>
        <dbReference type="EC" id="2.5.1.18"/>
    </reaction>
</comment>
<dbReference type="InterPro" id="IPR036249">
    <property type="entry name" value="Thioredoxin-like_sf"/>
</dbReference>
<dbReference type="PROSITE" id="PS50404">
    <property type="entry name" value="GST_NTER"/>
    <property type="match status" value="1"/>
</dbReference>
<keyword evidence="2" id="KW-0808">Transferase</keyword>
<dbReference type="Proteomes" id="UP000614601">
    <property type="component" value="Unassembled WGS sequence"/>
</dbReference>
<dbReference type="SFLD" id="SFLDG00363">
    <property type="entry name" value="AMPS_(cytGST):_Alpha-__Mu-__Pi"/>
    <property type="match status" value="1"/>
</dbReference>
<evidence type="ECO:0000313" key="7">
    <source>
        <dbReference type="EMBL" id="CAD5221770.1"/>
    </source>
</evidence>
<protein>
    <recommendedName>
        <fullName evidence="1">glutathione transferase</fullName>
        <ecNumber evidence="1">2.5.1.18</ecNumber>
    </recommendedName>
</protein>
<dbReference type="InterPro" id="IPR036282">
    <property type="entry name" value="Glutathione-S-Trfase_C_sf"/>
</dbReference>
<evidence type="ECO:0000256" key="3">
    <source>
        <dbReference type="ARBA" id="ARBA00038317"/>
    </source>
</evidence>